<evidence type="ECO:0000259" key="1">
    <source>
        <dbReference type="PROSITE" id="PS01031"/>
    </source>
</evidence>
<dbReference type="InterPro" id="IPR008978">
    <property type="entry name" value="HSP20-like_chaperone"/>
</dbReference>
<protein>
    <recommendedName>
        <fullName evidence="1">SHSP domain-containing protein</fullName>
    </recommendedName>
</protein>
<feature type="non-terminal residue" evidence="2">
    <location>
        <position position="180"/>
    </location>
</feature>
<dbReference type="SUPFAM" id="SSF49764">
    <property type="entry name" value="HSP20-like chaperones"/>
    <property type="match status" value="1"/>
</dbReference>
<dbReference type="AlphaFoldDB" id="A0A0F8YRB2"/>
<gene>
    <name evidence="2" type="ORF">LCGC14_2864830</name>
</gene>
<dbReference type="InterPro" id="IPR031107">
    <property type="entry name" value="Small_HSP"/>
</dbReference>
<dbReference type="CDD" id="cd06464">
    <property type="entry name" value="ACD_sHsps-like"/>
    <property type="match status" value="1"/>
</dbReference>
<dbReference type="PANTHER" id="PTHR11527">
    <property type="entry name" value="HEAT-SHOCK PROTEIN 20 FAMILY MEMBER"/>
    <property type="match status" value="1"/>
</dbReference>
<evidence type="ECO:0000313" key="2">
    <source>
        <dbReference type="EMBL" id="KKK76320.1"/>
    </source>
</evidence>
<accession>A0A0F8YRB2</accession>
<dbReference type="InterPro" id="IPR002068">
    <property type="entry name" value="A-crystallin/Hsp20_dom"/>
</dbReference>
<dbReference type="Gene3D" id="2.60.40.790">
    <property type="match status" value="1"/>
</dbReference>
<dbReference type="PROSITE" id="PS01031">
    <property type="entry name" value="SHSP"/>
    <property type="match status" value="1"/>
</dbReference>
<dbReference type="Pfam" id="PF00011">
    <property type="entry name" value="HSP20"/>
    <property type="match status" value="1"/>
</dbReference>
<proteinExistence type="predicted"/>
<feature type="domain" description="SHSP" evidence="1">
    <location>
        <begin position="67"/>
        <end position="180"/>
    </location>
</feature>
<sequence length="180" mass="20922">MFRITHDKHLVYSLIKVTKLTKPILQKEQPIEDLMFLWANKTAIPYIEYLWNIKKPKWGNGVTLSNLVYPAAIERIHNDNYDDEYIIIANVPGISKENIEIDVNAKYLELRANIEESEEKDEEENSTQFLHRERTTTSFLRRFKFAQPINSKEAVTSLKDGVLTITLPKSEEAKSVKLTV</sequence>
<dbReference type="EMBL" id="LAZR01055458">
    <property type="protein sequence ID" value="KKK76320.1"/>
    <property type="molecule type" value="Genomic_DNA"/>
</dbReference>
<organism evidence="2">
    <name type="scientific">marine sediment metagenome</name>
    <dbReference type="NCBI Taxonomy" id="412755"/>
    <lineage>
        <taxon>unclassified sequences</taxon>
        <taxon>metagenomes</taxon>
        <taxon>ecological metagenomes</taxon>
    </lineage>
</organism>
<comment type="caution">
    <text evidence="2">The sequence shown here is derived from an EMBL/GenBank/DDBJ whole genome shotgun (WGS) entry which is preliminary data.</text>
</comment>
<name>A0A0F8YRB2_9ZZZZ</name>
<reference evidence="2" key="1">
    <citation type="journal article" date="2015" name="Nature">
        <title>Complex archaea that bridge the gap between prokaryotes and eukaryotes.</title>
        <authorList>
            <person name="Spang A."/>
            <person name="Saw J.H."/>
            <person name="Jorgensen S.L."/>
            <person name="Zaremba-Niedzwiedzka K."/>
            <person name="Martijn J."/>
            <person name="Lind A.E."/>
            <person name="van Eijk R."/>
            <person name="Schleper C."/>
            <person name="Guy L."/>
            <person name="Ettema T.J."/>
        </authorList>
    </citation>
    <scope>NUCLEOTIDE SEQUENCE</scope>
</reference>